<organism evidence="1 2">
    <name type="scientific">Nibea albiflora</name>
    <name type="common">Yellow drum</name>
    <name type="synonym">Corvina albiflora</name>
    <dbReference type="NCBI Taxonomy" id="240163"/>
    <lineage>
        <taxon>Eukaryota</taxon>
        <taxon>Metazoa</taxon>
        <taxon>Chordata</taxon>
        <taxon>Craniata</taxon>
        <taxon>Vertebrata</taxon>
        <taxon>Euteleostomi</taxon>
        <taxon>Actinopterygii</taxon>
        <taxon>Neopterygii</taxon>
        <taxon>Teleostei</taxon>
        <taxon>Neoteleostei</taxon>
        <taxon>Acanthomorphata</taxon>
        <taxon>Eupercaria</taxon>
        <taxon>Sciaenidae</taxon>
        <taxon>Nibea</taxon>
    </lineage>
</organism>
<gene>
    <name evidence="1" type="ORF">GBF38_002378</name>
</gene>
<evidence type="ECO:0000313" key="1">
    <source>
        <dbReference type="EMBL" id="KAG8000189.1"/>
    </source>
</evidence>
<evidence type="ECO:0000313" key="2">
    <source>
        <dbReference type="Proteomes" id="UP000805704"/>
    </source>
</evidence>
<name>A0ACB7EDW6_NIBAL</name>
<comment type="caution">
    <text evidence="1">The sequence shown here is derived from an EMBL/GenBank/DDBJ whole genome shotgun (WGS) entry which is preliminary data.</text>
</comment>
<proteinExistence type="predicted"/>
<sequence>RKEKRSQPSAQPLSSAFFLSSRENSRILSAPSPISFYSNYTTVIKQDISGDDGHACTVSTGPRWDTLGGNEGQWDRAESVYEQQARVAGRRSSLSYGEGGGWYEPPPGVQPSDLDLKRDPYSYQDSLYGQVYADRHNPRGMRKGSVPDLNHYERAPMAHRGSISHQDYYTHDPAVTPRPP</sequence>
<feature type="non-terminal residue" evidence="1">
    <location>
        <position position="1"/>
    </location>
</feature>
<reference evidence="1" key="1">
    <citation type="submission" date="2020-04" db="EMBL/GenBank/DDBJ databases">
        <title>A chromosome-scale assembly and high-density genetic map of the yellow drum (Nibea albiflora) genome.</title>
        <authorList>
            <person name="Xu D."/>
            <person name="Zhang W."/>
            <person name="Chen R."/>
            <person name="Tan P."/>
            <person name="Wang L."/>
            <person name="Song H."/>
            <person name="Tian L."/>
            <person name="Zhu Q."/>
            <person name="Wang B."/>
        </authorList>
    </citation>
    <scope>NUCLEOTIDE SEQUENCE</scope>
    <source>
        <strain evidence="1">ZJHYS-2018</strain>
    </source>
</reference>
<accession>A0ACB7EDW6</accession>
<dbReference type="EMBL" id="CM024797">
    <property type="protein sequence ID" value="KAG8000189.1"/>
    <property type="molecule type" value="Genomic_DNA"/>
</dbReference>
<dbReference type="Proteomes" id="UP000805704">
    <property type="component" value="Chromosome 9"/>
</dbReference>
<protein>
    <submittedName>
        <fullName evidence="1">Uncharacterized protein</fullName>
    </submittedName>
</protein>
<keyword evidence="2" id="KW-1185">Reference proteome</keyword>